<feature type="transmembrane region" description="Helical" evidence="6">
    <location>
        <begin position="228"/>
        <end position="257"/>
    </location>
</feature>
<dbReference type="AlphaFoldDB" id="H8KLY8"/>
<organism evidence="10 11">
    <name type="scientific">Solitalea canadensis (strain ATCC 29591 / DSM 3403 / JCM 21819 / LMG 8368 / NBRC 15130 / NCIMB 12057 / USAM 9D)</name>
    <name type="common">Flexibacter canadensis</name>
    <dbReference type="NCBI Taxonomy" id="929556"/>
    <lineage>
        <taxon>Bacteria</taxon>
        <taxon>Pseudomonadati</taxon>
        <taxon>Bacteroidota</taxon>
        <taxon>Sphingobacteriia</taxon>
        <taxon>Sphingobacteriales</taxon>
        <taxon>Sphingobacteriaceae</taxon>
        <taxon>Solitalea</taxon>
    </lineage>
</organism>
<evidence type="ECO:0000256" key="5">
    <source>
        <dbReference type="ARBA" id="ARBA00023136"/>
    </source>
</evidence>
<accession>H8KLY8</accession>
<protein>
    <submittedName>
        <fullName evidence="10">Putative stress-responsive transcriptional regulator</fullName>
    </submittedName>
</protein>
<gene>
    <name evidence="10" type="ordered locus">Solca_3716</name>
</gene>
<comment type="subcellular location">
    <subcellularLocation>
        <location evidence="1">Cell membrane</location>
        <topology evidence="1">Single-pass membrane protein</topology>
    </subcellularLocation>
</comment>
<keyword evidence="11" id="KW-1185">Reference proteome</keyword>
<evidence type="ECO:0000256" key="1">
    <source>
        <dbReference type="ARBA" id="ARBA00004162"/>
    </source>
</evidence>
<dbReference type="eggNOG" id="COG1983">
    <property type="taxonomic scope" value="Bacteria"/>
</dbReference>
<dbReference type="RefSeq" id="WP_014681939.1">
    <property type="nucleotide sequence ID" value="NC_017770.1"/>
</dbReference>
<dbReference type="Pfam" id="PF22571">
    <property type="entry name" value="LiaI-LiaF-TM_PspC"/>
    <property type="match status" value="1"/>
</dbReference>
<feature type="domain" description="Phage shock protein PspC N-terminal" evidence="7">
    <location>
        <begin position="113"/>
        <end position="170"/>
    </location>
</feature>
<keyword evidence="4 6" id="KW-1133">Transmembrane helix</keyword>
<dbReference type="GO" id="GO:0005886">
    <property type="term" value="C:plasma membrane"/>
    <property type="evidence" value="ECO:0007669"/>
    <property type="project" value="UniProtKB-SubCell"/>
</dbReference>
<feature type="domain" description="PspC-related ToastRack" evidence="9">
    <location>
        <begin position="396"/>
        <end position="518"/>
    </location>
</feature>
<dbReference type="InterPro" id="IPR052027">
    <property type="entry name" value="PspC"/>
</dbReference>
<evidence type="ECO:0000256" key="6">
    <source>
        <dbReference type="SAM" id="Phobius"/>
    </source>
</evidence>
<keyword evidence="5 6" id="KW-0472">Membrane</keyword>
<evidence type="ECO:0000256" key="4">
    <source>
        <dbReference type="ARBA" id="ARBA00022989"/>
    </source>
</evidence>
<dbReference type="InterPro" id="IPR054319">
    <property type="entry name" value="PspC-rel_ToastRack"/>
</dbReference>
<evidence type="ECO:0000259" key="8">
    <source>
        <dbReference type="Pfam" id="PF22571"/>
    </source>
</evidence>
<feature type="transmembrane region" description="Helical" evidence="6">
    <location>
        <begin position="144"/>
        <end position="167"/>
    </location>
</feature>
<dbReference type="InterPro" id="IPR054321">
    <property type="entry name" value="PspC-rel_TM"/>
</dbReference>
<proteinExistence type="predicted"/>
<dbReference type="KEGG" id="scn:Solca_3716"/>
<dbReference type="Proteomes" id="UP000007590">
    <property type="component" value="Chromosome"/>
</dbReference>
<dbReference type="Pfam" id="PF04024">
    <property type="entry name" value="PspC"/>
    <property type="match status" value="1"/>
</dbReference>
<keyword evidence="3 6" id="KW-0812">Transmembrane</keyword>
<dbReference type="Pfam" id="PF22744">
    <property type="entry name" value="Toast-rack_PspC-Cterm"/>
    <property type="match status" value="1"/>
</dbReference>
<feature type="transmembrane region" description="Helical" evidence="6">
    <location>
        <begin position="311"/>
        <end position="331"/>
    </location>
</feature>
<feature type="domain" description="PspC-related transmembrane region" evidence="8">
    <location>
        <begin position="199"/>
        <end position="338"/>
    </location>
</feature>
<sequence>MNKTIIINISGIIFHIEEDAYEILKSYINDVKRHFASSSDSFEIITDIENRIAELCNEKLKSENKQVIVLADVEEVIAKMGKVSDFDIDEEPASSSAFTDAGINDAFSTKVKRRLFRDSDNQIVGGVCAGVANYLETDPTWIRLIWALLTLTWGFGLVIYFILWLAVPEAKTVADKMAMKGEAATLASIKKAASDKLNEVQNNSGVKNFLNRFFEVFGGILKWGLKAFVVLIGIVVIGSAILALFAIVTGSAAVLFAEAFGLENIPPLRFIEPTFRLPLLLSIFFLVLIPAIFIIWLGAKIIFNRSFLNKTAGFTMLAVWVIALLVFGVYAGKSAAGFKEEASIRQTIDLAPVKNNVWYLYADDKKWLTGSDSIRFNITLKSGKSISHYSDDFDLDEVNLRVEKSPDNKPHLVKVYKSKGKNFDNAISNAQNILYNYLQKDSSITFNRHYELKNEGLWRVQEVELILQLPVGQKIVVEKHMNSILRDPYFYECNEDRDEDQMTTQSWIVTETGIKCSNGYDPTAFKRSEDLDDFIKRIARNAIDERLKQKSVSGTITIDSNDQDINEEYNGDYTIRTQVTIKDGNNTVSEPYEIIIRKRKDAKDPYSKDTWKVEKYKKSNGEDF</sequence>
<reference evidence="10" key="1">
    <citation type="submission" date="2012-02" db="EMBL/GenBank/DDBJ databases">
        <title>The complete genome of Solitalea canadensis DSM 3403.</title>
        <authorList>
            <consortium name="US DOE Joint Genome Institute (JGI-PGF)"/>
            <person name="Lucas S."/>
            <person name="Copeland A."/>
            <person name="Lapidus A."/>
            <person name="Glavina del Rio T."/>
            <person name="Dalin E."/>
            <person name="Tice H."/>
            <person name="Bruce D."/>
            <person name="Goodwin L."/>
            <person name="Pitluck S."/>
            <person name="Peters L."/>
            <person name="Ovchinnikova G."/>
            <person name="Lu M."/>
            <person name="Kyrpides N."/>
            <person name="Mavromatis K."/>
            <person name="Ivanova N."/>
            <person name="Brettin T."/>
            <person name="Detter J.C."/>
            <person name="Han C."/>
            <person name="Larimer F."/>
            <person name="Land M."/>
            <person name="Hauser L."/>
            <person name="Markowitz V."/>
            <person name="Cheng J.-F."/>
            <person name="Hugenholtz P."/>
            <person name="Woyke T."/>
            <person name="Wu D."/>
            <person name="Spring S."/>
            <person name="Schroeder M."/>
            <person name="Kopitz M."/>
            <person name="Brambilla E."/>
            <person name="Klenk H.-P."/>
            <person name="Eisen J.A."/>
        </authorList>
    </citation>
    <scope>NUCLEOTIDE SEQUENCE</scope>
    <source>
        <strain evidence="10">DSM 3403</strain>
    </source>
</reference>
<dbReference type="PANTHER" id="PTHR33885">
    <property type="entry name" value="PHAGE SHOCK PROTEIN C"/>
    <property type="match status" value="1"/>
</dbReference>
<dbReference type="HOGENOM" id="CLU_017085_0_0_10"/>
<evidence type="ECO:0000313" key="11">
    <source>
        <dbReference type="Proteomes" id="UP000007590"/>
    </source>
</evidence>
<dbReference type="InterPro" id="IPR007168">
    <property type="entry name" value="Phageshock_PspC_N"/>
</dbReference>
<evidence type="ECO:0000259" key="7">
    <source>
        <dbReference type="Pfam" id="PF04024"/>
    </source>
</evidence>
<feature type="transmembrane region" description="Helical" evidence="6">
    <location>
        <begin position="277"/>
        <end position="299"/>
    </location>
</feature>
<evidence type="ECO:0000256" key="2">
    <source>
        <dbReference type="ARBA" id="ARBA00022475"/>
    </source>
</evidence>
<dbReference type="PANTHER" id="PTHR33885:SF3">
    <property type="entry name" value="PHAGE SHOCK PROTEIN C"/>
    <property type="match status" value="1"/>
</dbReference>
<evidence type="ECO:0000259" key="9">
    <source>
        <dbReference type="Pfam" id="PF22744"/>
    </source>
</evidence>
<name>H8KLY8_SOLCM</name>
<evidence type="ECO:0000313" key="10">
    <source>
        <dbReference type="EMBL" id="AFD08716.1"/>
    </source>
</evidence>
<dbReference type="OrthoDB" id="5772680at2"/>
<dbReference type="STRING" id="929556.Solca_3716"/>
<evidence type="ECO:0000256" key="3">
    <source>
        <dbReference type="ARBA" id="ARBA00022692"/>
    </source>
</evidence>
<dbReference type="EMBL" id="CP003349">
    <property type="protein sequence ID" value="AFD08716.1"/>
    <property type="molecule type" value="Genomic_DNA"/>
</dbReference>
<keyword evidence="2" id="KW-1003">Cell membrane</keyword>